<dbReference type="InterPro" id="IPR025249">
    <property type="entry name" value="TF_NusA_KH_1st"/>
</dbReference>
<evidence type="ECO:0000313" key="11">
    <source>
        <dbReference type="EMBL" id="KEZ22228.1"/>
    </source>
</evidence>
<dbReference type="RefSeq" id="WP_051749542.1">
    <property type="nucleotide sequence ID" value="NZ_JFDP01000088.1"/>
</dbReference>
<keyword evidence="6" id="KW-0889">Transcription antitermination</keyword>
<dbReference type="InterPro" id="IPR010213">
    <property type="entry name" value="TF_NusA"/>
</dbReference>
<comment type="function">
    <text evidence="6">Participates in both transcription termination and antitermination.</text>
</comment>
<evidence type="ECO:0000256" key="7">
    <source>
        <dbReference type="SAM" id="MobiDB-lite"/>
    </source>
</evidence>
<dbReference type="PROSITE" id="PS50084">
    <property type="entry name" value="KH_TYPE_1"/>
    <property type="match status" value="1"/>
</dbReference>
<dbReference type="Pfam" id="PF26594">
    <property type="entry name" value="KH_NusA_2nd"/>
    <property type="match status" value="1"/>
</dbReference>
<dbReference type="SUPFAM" id="SSF54814">
    <property type="entry name" value="Prokaryotic type KH domain (KH-domain type II)"/>
    <property type="match status" value="2"/>
</dbReference>
<dbReference type="InterPro" id="IPR015946">
    <property type="entry name" value="KH_dom-like_a/b"/>
</dbReference>
<keyword evidence="12" id="KW-1185">Reference proteome</keyword>
<evidence type="ECO:0000259" key="9">
    <source>
        <dbReference type="Pfam" id="PF13184"/>
    </source>
</evidence>
<feature type="domain" description="NusA-like second KH" evidence="10">
    <location>
        <begin position="305"/>
        <end position="371"/>
    </location>
</feature>
<evidence type="ECO:0000259" key="10">
    <source>
        <dbReference type="Pfam" id="PF26594"/>
    </source>
</evidence>
<feature type="region of interest" description="Disordered" evidence="7">
    <location>
        <begin position="419"/>
        <end position="447"/>
    </location>
</feature>
<comment type="similarity">
    <text evidence="6">Belongs to the NusA family.</text>
</comment>
<evidence type="ECO:0000256" key="4">
    <source>
        <dbReference type="ARBA" id="ARBA00023015"/>
    </source>
</evidence>
<keyword evidence="1 6" id="KW-0806">Transcription termination</keyword>
<evidence type="ECO:0000256" key="2">
    <source>
        <dbReference type="ARBA" id="ARBA00022490"/>
    </source>
</evidence>
<keyword evidence="4 6" id="KW-0805">Transcription regulation</keyword>
<dbReference type="GO" id="GO:0005829">
    <property type="term" value="C:cytosol"/>
    <property type="evidence" value="ECO:0007669"/>
    <property type="project" value="TreeGrafter"/>
</dbReference>
<dbReference type="InterPro" id="IPR058582">
    <property type="entry name" value="KH_NusA_2nd"/>
</dbReference>
<evidence type="ECO:0000313" key="12">
    <source>
        <dbReference type="Proteomes" id="UP000028537"/>
    </source>
</evidence>
<proteinExistence type="inferred from homology"/>
<organism evidence="11 12">
    <name type="scientific">Ureaplasma diversum NCTC 246</name>
    <dbReference type="NCBI Taxonomy" id="1188241"/>
    <lineage>
        <taxon>Bacteria</taxon>
        <taxon>Bacillati</taxon>
        <taxon>Mycoplasmatota</taxon>
        <taxon>Mycoplasmoidales</taxon>
        <taxon>Mycoplasmoidaceae</taxon>
        <taxon>Ureaplasma</taxon>
    </lineage>
</organism>
<comment type="subunit">
    <text evidence="6">Monomer. Binds directly to the core enzyme of the DNA-dependent RNA polymerase and to nascent RNA.</text>
</comment>
<dbReference type="GO" id="GO:0031564">
    <property type="term" value="P:transcription antitermination"/>
    <property type="evidence" value="ECO:0007669"/>
    <property type="project" value="UniProtKB-UniRule"/>
</dbReference>
<dbReference type="EMBL" id="JFDP01000088">
    <property type="protein sequence ID" value="KEZ22228.1"/>
    <property type="molecule type" value="Genomic_DNA"/>
</dbReference>
<name>A0A084EW86_9BACT</name>
<dbReference type="GO" id="GO:0003723">
    <property type="term" value="F:RNA binding"/>
    <property type="evidence" value="ECO:0007669"/>
    <property type="project" value="UniProtKB-UniRule"/>
</dbReference>
<dbReference type="HAMAP" id="MF_00945_B">
    <property type="entry name" value="NusA_B"/>
    <property type="match status" value="1"/>
</dbReference>
<keyword evidence="3 6" id="KW-0694">RNA-binding</keyword>
<dbReference type="InterPro" id="IPR030842">
    <property type="entry name" value="TF_NusA_bacterial"/>
</dbReference>
<dbReference type="Gene3D" id="3.30.300.20">
    <property type="match status" value="2"/>
</dbReference>
<evidence type="ECO:0000256" key="5">
    <source>
        <dbReference type="ARBA" id="ARBA00023163"/>
    </source>
</evidence>
<protein>
    <recommendedName>
        <fullName evidence="6">Transcription termination/antitermination protein NusA</fullName>
    </recommendedName>
</protein>
<dbReference type="PANTHER" id="PTHR22648">
    <property type="entry name" value="TRANSCRIPTION TERMINATION FACTOR NUSA"/>
    <property type="match status" value="1"/>
</dbReference>
<comment type="caution">
    <text evidence="11">The sequence shown here is derived from an EMBL/GenBank/DDBJ whole genome shotgun (WGS) entry which is preliminary data.</text>
</comment>
<dbReference type="OrthoDB" id="9807233at2"/>
<dbReference type="Pfam" id="PF08529">
    <property type="entry name" value="NusA_N"/>
    <property type="match status" value="1"/>
</dbReference>
<dbReference type="eggNOG" id="COG0195">
    <property type="taxonomic scope" value="Bacteria"/>
</dbReference>
<dbReference type="Gene3D" id="3.30.1480.10">
    <property type="entry name" value="NusA, N-terminal domain"/>
    <property type="match status" value="1"/>
</dbReference>
<evidence type="ECO:0000256" key="3">
    <source>
        <dbReference type="ARBA" id="ARBA00022884"/>
    </source>
</evidence>
<dbReference type="AlphaFoldDB" id="A0A084EW86"/>
<dbReference type="SUPFAM" id="SSF69705">
    <property type="entry name" value="Transcription factor NusA, N-terminal domain"/>
    <property type="match status" value="1"/>
</dbReference>
<keyword evidence="5 6" id="KW-0804">Transcription</keyword>
<evidence type="ECO:0000259" key="8">
    <source>
        <dbReference type="Pfam" id="PF08529"/>
    </source>
</evidence>
<accession>A0A084EW86</accession>
<sequence>MAKINSKELADLIPLVANDKDLPVEDVAQVLKEAFEKAYHKNSPDGRFEVKIDLEKGTIDCYEIFTVVEDEKSNDETLETGFDDIVEILLSEAKKINPDAKVGDLVYKTYPIEEMKPSQVLQISQLFKQRITELHNAKVADYWRPQIGKVIYAKVVEQNERRINNTNQIYGYHILLEDKWNTQGFLSVKEKIGDEELKLNHLYHFVIKDVKEQSRLWPVLLTRNDPDLLEAIIKREILDVREGVIKIEKIVRSAGIKSKVAVSCYNPNINPVTTILGIRGSTINSISKQLNNERIDIVQYSDDIVTFLANAIGVDKIVSLIFDPNEQNRAVTLITKEQHIPSIVGRGGVNIRLISKLVGYSIDVKSDKQAHKENISYTVFDQEQFRRLRMQNLHKNTMSNDDVLAIVENYRNEINAQTQEEESCETVSTNHQETETKPIQQPVVEQESEPIVVENNDSEADDEDIEVLEGFEDLIDLEQK</sequence>
<dbReference type="Pfam" id="PF13184">
    <property type="entry name" value="KH_NusA_1st"/>
    <property type="match status" value="1"/>
</dbReference>
<evidence type="ECO:0000256" key="1">
    <source>
        <dbReference type="ARBA" id="ARBA00022472"/>
    </source>
</evidence>
<reference evidence="11 12" key="1">
    <citation type="submission" date="2014-02" db="EMBL/GenBank/DDBJ databases">
        <title>Genome sequence of Ureaplasma diversum strain 246.</title>
        <authorList>
            <person name="Sirand-Pugnet P."/>
            <person name="Breton M."/>
            <person name="Dordet-Frisoni E."/>
            <person name="Baranowski E."/>
            <person name="Barre A."/>
            <person name="Couture C."/>
            <person name="Dupuy V."/>
            <person name="Gaurivaud P."/>
            <person name="Jacob D."/>
            <person name="Lemaitre C."/>
            <person name="Manso-Silvan L."/>
            <person name="Nikolski M."/>
            <person name="Nouvel L.-X."/>
            <person name="Poumarat F."/>
            <person name="Tardy F."/>
            <person name="Thebault P."/>
            <person name="Theil S."/>
            <person name="Citti C."/>
            <person name="Thiaucourt F."/>
            <person name="Blanchard A."/>
        </authorList>
    </citation>
    <scope>NUCLEOTIDE SEQUENCE [LARGE SCALE GENOMIC DNA]</scope>
    <source>
        <strain evidence="11 12">NCTC 246</strain>
    </source>
</reference>
<keyword evidence="2 6" id="KW-0963">Cytoplasm</keyword>
<comment type="subcellular location">
    <subcellularLocation>
        <location evidence="6">Cytoplasm</location>
    </subcellularLocation>
</comment>
<dbReference type="InterPro" id="IPR013735">
    <property type="entry name" value="TF_NusA_N"/>
</dbReference>
<dbReference type="Proteomes" id="UP000028537">
    <property type="component" value="Unassembled WGS sequence"/>
</dbReference>
<evidence type="ECO:0000256" key="6">
    <source>
        <dbReference type="HAMAP-Rule" id="MF_00945"/>
    </source>
</evidence>
<feature type="domain" description="Transcription factor NusA N-terminal" evidence="8">
    <location>
        <begin position="8"/>
        <end position="135"/>
    </location>
</feature>
<dbReference type="GO" id="GO:0006353">
    <property type="term" value="P:DNA-templated transcription termination"/>
    <property type="evidence" value="ECO:0007669"/>
    <property type="project" value="UniProtKB-UniRule"/>
</dbReference>
<dbReference type="PANTHER" id="PTHR22648:SF0">
    <property type="entry name" value="TRANSCRIPTION TERMINATION_ANTITERMINATION PROTEIN NUSA"/>
    <property type="match status" value="1"/>
</dbReference>
<dbReference type="GO" id="GO:0003700">
    <property type="term" value="F:DNA-binding transcription factor activity"/>
    <property type="evidence" value="ECO:0007669"/>
    <property type="project" value="InterPro"/>
</dbReference>
<dbReference type="InterPro" id="IPR036555">
    <property type="entry name" value="NusA_N_sf"/>
</dbReference>
<feature type="domain" description="Transcription factor NusA first KH" evidence="9">
    <location>
        <begin position="223"/>
        <end position="300"/>
    </location>
</feature>
<dbReference type="InterPro" id="IPR009019">
    <property type="entry name" value="KH_sf_prok-type"/>
</dbReference>
<gene>
    <name evidence="6 11" type="primary">nusA</name>
    <name evidence="11" type="ORF">UDIV_6960</name>
</gene>
<dbReference type="NCBIfam" id="TIGR01953">
    <property type="entry name" value="NusA"/>
    <property type="match status" value="1"/>
</dbReference>